<feature type="compositionally biased region" description="Pro residues" evidence="2">
    <location>
        <begin position="10"/>
        <end position="20"/>
    </location>
</feature>
<evidence type="ECO:0000256" key="2">
    <source>
        <dbReference type="SAM" id="MobiDB-lite"/>
    </source>
</evidence>
<gene>
    <name evidence="4" type="ORF">CCAM_LOCUS22270</name>
</gene>
<dbReference type="FunFam" id="3.40.50.1820:FF:000025">
    <property type="entry name" value="putative methylesterase 11, chloroplastic"/>
    <property type="match status" value="1"/>
</dbReference>
<dbReference type="InterPro" id="IPR000073">
    <property type="entry name" value="AB_hydrolase_1"/>
</dbReference>
<dbReference type="OrthoDB" id="1263307at2759"/>
<sequence length="285" mass="31242">MGEDYAGAEDPPPGKKNPAAAPPPHFVLVHGIGGGAWCWYKLRCLMENCGYRVSCLDLKAAGIHPADADHVLSFDDYNKPLLDFLASLPPHEQVILVGHSAGGLSVTDASYKYPEKIRVAIYLAATMLKNGFSSQQDLKDGIPDLSDFGGADDVYDMGFGFGQDGPPTSAVVKKTLQRKIIYQMSPIEDSMLAEMLLRRGPIKALTSANFTELDNNVEKVPRIYIRTRHDNVVKVEQQDSMIDKWPPATVYSLDSDHSPFFSAPFALFGLLVKAALAYYGECKIN</sequence>
<dbReference type="GO" id="GO:0009694">
    <property type="term" value="P:jasmonic acid metabolic process"/>
    <property type="evidence" value="ECO:0007669"/>
    <property type="project" value="TreeGrafter"/>
</dbReference>
<dbReference type="EMBL" id="OOIL02002122">
    <property type="protein sequence ID" value="VFQ80494.1"/>
    <property type="molecule type" value="Genomic_DNA"/>
</dbReference>
<organism evidence="4 5">
    <name type="scientific">Cuscuta campestris</name>
    <dbReference type="NCBI Taxonomy" id="132261"/>
    <lineage>
        <taxon>Eukaryota</taxon>
        <taxon>Viridiplantae</taxon>
        <taxon>Streptophyta</taxon>
        <taxon>Embryophyta</taxon>
        <taxon>Tracheophyta</taxon>
        <taxon>Spermatophyta</taxon>
        <taxon>Magnoliopsida</taxon>
        <taxon>eudicotyledons</taxon>
        <taxon>Gunneridae</taxon>
        <taxon>Pentapetalae</taxon>
        <taxon>asterids</taxon>
        <taxon>lamiids</taxon>
        <taxon>Solanales</taxon>
        <taxon>Convolvulaceae</taxon>
        <taxon>Cuscuteae</taxon>
        <taxon>Cuscuta</taxon>
        <taxon>Cuscuta subgen. Grammica</taxon>
        <taxon>Cuscuta sect. Cleistogrammica</taxon>
    </lineage>
</organism>
<dbReference type="GO" id="GO:0080031">
    <property type="term" value="F:methyl salicylate esterase activity"/>
    <property type="evidence" value="ECO:0007669"/>
    <property type="project" value="TreeGrafter"/>
</dbReference>
<dbReference type="AlphaFoldDB" id="A0A484LW23"/>
<dbReference type="GO" id="GO:0009696">
    <property type="term" value="P:salicylic acid metabolic process"/>
    <property type="evidence" value="ECO:0007669"/>
    <property type="project" value="TreeGrafter"/>
</dbReference>
<dbReference type="GO" id="GO:0080030">
    <property type="term" value="F:methyl indole-3-acetate esterase activity"/>
    <property type="evidence" value="ECO:0007669"/>
    <property type="project" value="TreeGrafter"/>
</dbReference>
<evidence type="ECO:0000256" key="1">
    <source>
        <dbReference type="ARBA" id="ARBA00022801"/>
    </source>
</evidence>
<dbReference type="Pfam" id="PF12697">
    <property type="entry name" value="Abhydrolase_6"/>
    <property type="match status" value="1"/>
</dbReference>
<reference evidence="4 5" key="1">
    <citation type="submission" date="2018-04" db="EMBL/GenBank/DDBJ databases">
        <authorList>
            <person name="Vogel A."/>
        </authorList>
    </citation>
    <scope>NUCLEOTIDE SEQUENCE [LARGE SCALE GENOMIC DNA]</scope>
</reference>
<feature type="region of interest" description="Disordered" evidence="2">
    <location>
        <begin position="1"/>
        <end position="20"/>
    </location>
</feature>
<keyword evidence="1" id="KW-0378">Hydrolase</keyword>
<dbReference type="GO" id="GO:0080032">
    <property type="term" value="F:methyl jasmonate esterase activity"/>
    <property type="evidence" value="ECO:0007669"/>
    <property type="project" value="TreeGrafter"/>
</dbReference>
<keyword evidence="5" id="KW-1185">Reference proteome</keyword>
<feature type="domain" description="AB hydrolase-1" evidence="3">
    <location>
        <begin position="26"/>
        <end position="266"/>
    </location>
</feature>
<dbReference type="InterPro" id="IPR029058">
    <property type="entry name" value="AB_hydrolase_fold"/>
</dbReference>
<evidence type="ECO:0000313" key="5">
    <source>
        <dbReference type="Proteomes" id="UP000595140"/>
    </source>
</evidence>
<evidence type="ECO:0000313" key="4">
    <source>
        <dbReference type="EMBL" id="VFQ80494.1"/>
    </source>
</evidence>
<dbReference type="InterPro" id="IPR045889">
    <property type="entry name" value="MES/HNL"/>
</dbReference>
<evidence type="ECO:0000259" key="3">
    <source>
        <dbReference type="Pfam" id="PF12697"/>
    </source>
</evidence>
<dbReference type="PANTHER" id="PTHR10992:SF1032">
    <property type="entry name" value="METHYLESTERASE 17"/>
    <property type="match status" value="1"/>
</dbReference>
<dbReference type="PANTHER" id="PTHR10992">
    <property type="entry name" value="METHYLESTERASE FAMILY MEMBER"/>
    <property type="match status" value="1"/>
</dbReference>
<name>A0A484LW23_9ASTE</name>
<dbReference type="Gene3D" id="3.40.50.1820">
    <property type="entry name" value="alpha/beta hydrolase"/>
    <property type="match status" value="1"/>
</dbReference>
<accession>A0A484LW23</accession>
<proteinExistence type="predicted"/>
<protein>
    <recommendedName>
        <fullName evidence="3">AB hydrolase-1 domain-containing protein</fullName>
    </recommendedName>
</protein>
<dbReference type="SUPFAM" id="SSF53474">
    <property type="entry name" value="alpha/beta-Hydrolases"/>
    <property type="match status" value="1"/>
</dbReference>
<dbReference type="Proteomes" id="UP000595140">
    <property type="component" value="Unassembled WGS sequence"/>
</dbReference>